<dbReference type="InterPro" id="IPR004154">
    <property type="entry name" value="Anticodon-bd"/>
</dbReference>
<evidence type="ECO:0000313" key="13">
    <source>
        <dbReference type="Proteomes" id="UP000677054"/>
    </source>
</evidence>
<dbReference type="Pfam" id="PF03129">
    <property type="entry name" value="HGTP_anticodon"/>
    <property type="match status" value="1"/>
</dbReference>
<keyword evidence="7" id="KW-0030">Aminoacyl-tRNA synthetase</keyword>
<dbReference type="EMBL" id="LR901112">
    <property type="protein sequence ID" value="CAD7247815.1"/>
    <property type="molecule type" value="Genomic_DNA"/>
</dbReference>
<dbReference type="InterPro" id="IPR036621">
    <property type="entry name" value="Anticodon-bd_dom_sf"/>
</dbReference>
<dbReference type="InterPro" id="IPR041715">
    <property type="entry name" value="HisRS-like_core"/>
</dbReference>
<dbReference type="GO" id="GO:0004821">
    <property type="term" value="F:histidine-tRNA ligase activity"/>
    <property type="evidence" value="ECO:0007669"/>
    <property type="project" value="UniProtKB-EC"/>
</dbReference>
<proteinExistence type="inferred from homology"/>
<dbReference type="Pfam" id="PF13393">
    <property type="entry name" value="tRNA-synt_His"/>
    <property type="match status" value="1"/>
</dbReference>
<accession>A0A7R8XHE6</accession>
<dbReference type="SUPFAM" id="SSF55681">
    <property type="entry name" value="Class II aaRS and biotin synthetases"/>
    <property type="match status" value="1"/>
</dbReference>
<dbReference type="GO" id="GO:0005829">
    <property type="term" value="C:cytosol"/>
    <property type="evidence" value="ECO:0007669"/>
    <property type="project" value="TreeGrafter"/>
</dbReference>
<keyword evidence="5" id="KW-0067">ATP-binding</keyword>
<dbReference type="InterPro" id="IPR033656">
    <property type="entry name" value="HisRS_anticodon"/>
</dbReference>
<dbReference type="SUPFAM" id="SSF52954">
    <property type="entry name" value="Class II aaRS ABD-related"/>
    <property type="match status" value="1"/>
</dbReference>
<evidence type="ECO:0000256" key="1">
    <source>
        <dbReference type="ARBA" id="ARBA00008226"/>
    </source>
</evidence>
<evidence type="ECO:0000256" key="7">
    <source>
        <dbReference type="ARBA" id="ARBA00023146"/>
    </source>
</evidence>
<dbReference type="EMBL" id="CAJPEV010001595">
    <property type="protein sequence ID" value="CAG0893428.1"/>
    <property type="molecule type" value="Genomic_DNA"/>
</dbReference>
<name>A0A7R8XHE6_9CRUS</name>
<organism evidence="12">
    <name type="scientific">Darwinula stevensoni</name>
    <dbReference type="NCBI Taxonomy" id="69355"/>
    <lineage>
        <taxon>Eukaryota</taxon>
        <taxon>Metazoa</taxon>
        <taxon>Ecdysozoa</taxon>
        <taxon>Arthropoda</taxon>
        <taxon>Crustacea</taxon>
        <taxon>Oligostraca</taxon>
        <taxon>Ostracoda</taxon>
        <taxon>Podocopa</taxon>
        <taxon>Podocopida</taxon>
        <taxon>Darwinulocopina</taxon>
        <taxon>Darwinuloidea</taxon>
        <taxon>Darwinulidae</taxon>
        <taxon>Darwinula</taxon>
    </lineage>
</organism>
<dbReference type="GO" id="GO:0005524">
    <property type="term" value="F:ATP binding"/>
    <property type="evidence" value="ECO:0007669"/>
    <property type="project" value="UniProtKB-KW"/>
</dbReference>
<evidence type="ECO:0000256" key="9">
    <source>
        <dbReference type="SAM" id="MobiDB-lite"/>
    </source>
</evidence>
<dbReference type="InterPro" id="IPR004516">
    <property type="entry name" value="HisRS/HisZ"/>
</dbReference>
<dbReference type="GO" id="GO:0005739">
    <property type="term" value="C:mitochondrion"/>
    <property type="evidence" value="ECO:0007669"/>
    <property type="project" value="TreeGrafter"/>
</dbReference>
<evidence type="ECO:0000256" key="6">
    <source>
        <dbReference type="ARBA" id="ARBA00022917"/>
    </source>
</evidence>
<dbReference type="PIRSF" id="PIRSF001549">
    <property type="entry name" value="His-tRNA_synth"/>
    <property type="match status" value="1"/>
</dbReference>
<evidence type="ECO:0000256" key="4">
    <source>
        <dbReference type="ARBA" id="ARBA00022741"/>
    </source>
</evidence>
<dbReference type="Gene3D" id="3.30.930.10">
    <property type="entry name" value="Bira Bifunctional Protein, Domain 2"/>
    <property type="match status" value="2"/>
</dbReference>
<reference evidence="12" key="1">
    <citation type="submission" date="2020-11" db="EMBL/GenBank/DDBJ databases">
        <authorList>
            <person name="Tran Van P."/>
        </authorList>
    </citation>
    <scope>NUCLEOTIDE SEQUENCE</scope>
</reference>
<protein>
    <recommendedName>
        <fullName evidence="2">histidine--tRNA ligase</fullName>
        <ecNumber evidence="2">6.1.1.21</ecNumber>
    </recommendedName>
</protein>
<dbReference type="PANTHER" id="PTHR11476:SF7">
    <property type="entry name" value="HISTIDINE--TRNA LIGASE"/>
    <property type="match status" value="1"/>
</dbReference>
<dbReference type="AlphaFoldDB" id="A0A7R8XHE6"/>
<evidence type="ECO:0000313" key="12">
    <source>
        <dbReference type="EMBL" id="CAD7247815.1"/>
    </source>
</evidence>
<dbReference type="GO" id="GO:0006427">
    <property type="term" value="P:histidyl-tRNA aminoacylation"/>
    <property type="evidence" value="ECO:0007669"/>
    <property type="project" value="TreeGrafter"/>
</dbReference>
<dbReference type="PANTHER" id="PTHR11476">
    <property type="entry name" value="HISTIDYL-TRNA SYNTHETASE"/>
    <property type="match status" value="1"/>
</dbReference>
<comment type="catalytic activity">
    <reaction evidence="8">
        <text>tRNA(His) + L-histidine + ATP = L-histidyl-tRNA(His) + AMP + diphosphate + H(+)</text>
        <dbReference type="Rhea" id="RHEA:17313"/>
        <dbReference type="Rhea" id="RHEA-COMP:9665"/>
        <dbReference type="Rhea" id="RHEA-COMP:9689"/>
        <dbReference type="ChEBI" id="CHEBI:15378"/>
        <dbReference type="ChEBI" id="CHEBI:30616"/>
        <dbReference type="ChEBI" id="CHEBI:33019"/>
        <dbReference type="ChEBI" id="CHEBI:57595"/>
        <dbReference type="ChEBI" id="CHEBI:78442"/>
        <dbReference type="ChEBI" id="CHEBI:78527"/>
        <dbReference type="ChEBI" id="CHEBI:456215"/>
        <dbReference type="EC" id="6.1.1.21"/>
    </reaction>
</comment>
<keyword evidence="4" id="KW-0547">Nucleotide-binding</keyword>
<evidence type="ECO:0000256" key="2">
    <source>
        <dbReference type="ARBA" id="ARBA00012815"/>
    </source>
</evidence>
<evidence type="ECO:0000256" key="3">
    <source>
        <dbReference type="ARBA" id="ARBA00022598"/>
    </source>
</evidence>
<feature type="domain" description="Anticodon-binding" evidence="10">
    <location>
        <begin position="342"/>
        <end position="432"/>
    </location>
</feature>
<evidence type="ECO:0000256" key="8">
    <source>
        <dbReference type="ARBA" id="ARBA00047639"/>
    </source>
</evidence>
<dbReference type="CDD" id="cd00859">
    <property type="entry name" value="HisRS_anticodon"/>
    <property type="match status" value="1"/>
</dbReference>
<keyword evidence="6" id="KW-0648">Protein biosynthesis</keyword>
<feature type="region of interest" description="Disordered" evidence="9">
    <location>
        <begin position="1"/>
        <end position="31"/>
    </location>
</feature>
<sequence>MSTSKAQVQSEIQEKTEHLKKLKASPETTKEEIDEVTARLAELRAQAGGKSSGKLILKTAKGTKDYGPQQMALREKVLSIIMDCFKQHGAETIDTPVFELKDFDIAGQYEEMLPDVECVKLIDEILTALKLGDFVIKVNHRLILDGIFAVCGVPAEKFRTICSSVDKLDKASWEDVKAEMVNEKGLANETADRIGEYVKQSGGEALLKTLLSDMILMGNPWAKKGLELMRLFFSYCELFDITPHVSFDLSLARGLDYYTGIIFEAILLGYSSQPIVNGSGEEAGGVGSVAGGGRYDNLVGMFDAKGKSVPCVGVSFGVERIFSIMEGKLTSENCSIRTTETQVYVASAQKGLLQERMKLTSFLWKNGIKTEQPYRSNPKLLAQLQYCEDRKIPLAIVLGQSEMEQGVVKLRDVQSREEEDVPRDHLLGAIRSRLHIPSS</sequence>
<dbReference type="InterPro" id="IPR045864">
    <property type="entry name" value="aa-tRNA-synth_II/BPL/LPL"/>
</dbReference>
<dbReference type="GO" id="GO:0003723">
    <property type="term" value="F:RNA binding"/>
    <property type="evidence" value="ECO:0007669"/>
    <property type="project" value="TreeGrafter"/>
</dbReference>
<feature type="domain" description="Class II Histidinyl-tRNA synthetase (HisRS)-like catalytic core" evidence="11">
    <location>
        <begin position="114"/>
        <end position="321"/>
    </location>
</feature>
<dbReference type="Gene3D" id="3.40.50.800">
    <property type="entry name" value="Anticodon-binding domain"/>
    <property type="match status" value="1"/>
</dbReference>
<evidence type="ECO:0000259" key="11">
    <source>
        <dbReference type="Pfam" id="PF13393"/>
    </source>
</evidence>
<dbReference type="GO" id="GO:0032543">
    <property type="term" value="P:mitochondrial translation"/>
    <property type="evidence" value="ECO:0007669"/>
    <property type="project" value="TreeGrafter"/>
</dbReference>
<gene>
    <name evidence="12" type="ORF">DSTB1V02_LOCUS7640</name>
</gene>
<keyword evidence="13" id="KW-1185">Reference proteome</keyword>
<evidence type="ECO:0000259" key="10">
    <source>
        <dbReference type="Pfam" id="PF03129"/>
    </source>
</evidence>
<dbReference type="OrthoDB" id="1906957at2759"/>
<dbReference type="Proteomes" id="UP000677054">
    <property type="component" value="Unassembled WGS sequence"/>
</dbReference>
<dbReference type="FunFam" id="3.40.50.800:FF:000008">
    <property type="entry name" value="histidine--tRNA ligase, cytoplasmic isoform X1"/>
    <property type="match status" value="1"/>
</dbReference>
<feature type="compositionally biased region" description="Polar residues" evidence="9">
    <location>
        <begin position="1"/>
        <end position="11"/>
    </location>
</feature>
<dbReference type="EC" id="6.1.1.21" evidence="2"/>
<comment type="similarity">
    <text evidence="1">Belongs to the class-II aminoacyl-tRNA synthetase family.</text>
</comment>
<keyword evidence="3" id="KW-0436">Ligase</keyword>
<evidence type="ECO:0000256" key="5">
    <source>
        <dbReference type="ARBA" id="ARBA00022840"/>
    </source>
</evidence>